<name>A0A9P6CNW8_9AGAR</name>
<keyword evidence="4" id="KW-1185">Reference proteome</keyword>
<feature type="region of interest" description="Disordered" evidence="1">
    <location>
        <begin position="162"/>
        <end position="198"/>
    </location>
</feature>
<organism evidence="3 4">
    <name type="scientific">Collybia nuda</name>
    <dbReference type="NCBI Taxonomy" id="64659"/>
    <lineage>
        <taxon>Eukaryota</taxon>
        <taxon>Fungi</taxon>
        <taxon>Dikarya</taxon>
        <taxon>Basidiomycota</taxon>
        <taxon>Agaricomycotina</taxon>
        <taxon>Agaricomycetes</taxon>
        <taxon>Agaricomycetidae</taxon>
        <taxon>Agaricales</taxon>
        <taxon>Tricholomatineae</taxon>
        <taxon>Clitocybaceae</taxon>
        <taxon>Collybia</taxon>
    </lineage>
</organism>
<feature type="compositionally biased region" description="Polar residues" evidence="1">
    <location>
        <begin position="189"/>
        <end position="198"/>
    </location>
</feature>
<proteinExistence type="predicted"/>
<comment type="caution">
    <text evidence="3">The sequence shown here is derived from an EMBL/GenBank/DDBJ whole genome shotgun (WGS) entry which is preliminary data.</text>
</comment>
<evidence type="ECO:0000313" key="3">
    <source>
        <dbReference type="EMBL" id="KAF9468700.1"/>
    </source>
</evidence>
<keyword evidence="2" id="KW-1133">Transmembrane helix</keyword>
<protein>
    <submittedName>
        <fullName evidence="3">Uncharacterized protein</fullName>
    </submittedName>
</protein>
<keyword evidence="2" id="KW-0472">Membrane</keyword>
<reference evidence="3" key="1">
    <citation type="submission" date="2020-11" db="EMBL/GenBank/DDBJ databases">
        <authorList>
            <consortium name="DOE Joint Genome Institute"/>
            <person name="Ahrendt S."/>
            <person name="Riley R."/>
            <person name="Andreopoulos W."/>
            <person name="Labutti K."/>
            <person name="Pangilinan J."/>
            <person name="Ruiz-Duenas F.J."/>
            <person name="Barrasa J.M."/>
            <person name="Sanchez-Garcia M."/>
            <person name="Camarero S."/>
            <person name="Miyauchi S."/>
            <person name="Serrano A."/>
            <person name="Linde D."/>
            <person name="Babiker R."/>
            <person name="Drula E."/>
            <person name="Ayuso-Fernandez I."/>
            <person name="Pacheco R."/>
            <person name="Padilla G."/>
            <person name="Ferreira P."/>
            <person name="Barriuso J."/>
            <person name="Kellner H."/>
            <person name="Castanera R."/>
            <person name="Alfaro M."/>
            <person name="Ramirez L."/>
            <person name="Pisabarro A.G."/>
            <person name="Kuo A."/>
            <person name="Tritt A."/>
            <person name="Lipzen A."/>
            <person name="He G."/>
            <person name="Yan M."/>
            <person name="Ng V."/>
            <person name="Cullen D."/>
            <person name="Martin F."/>
            <person name="Rosso M.-N."/>
            <person name="Henrissat B."/>
            <person name="Hibbett D."/>
            <person name="Martinez A.T."/>
            <person name="Grigoriev I.V."/>
        </authorList>
    </citation>
    <scope>NUCLEOTIDE SEQUENCE</scope>
    <source>
        <strain evidence="3">CBS 247.69</strain>
    </source>
</reference>
<feature type="region of interest" description="Disordered" evidence="1">
    <location>
        <begin position="112"/>
        <end position="138"/>
    </location>
</feature>
<feature type="compositionally biased region" description="Pro residues" evidence="1">
    <location>
        <begin position="164"/>
        <end position="174"/>
    </location>
</feature>
<evidence type="ECO:0000256" key="1">
    <source>
        <dbReference type="SAM" id="MobiDB-lite"/>
    </source>
</evidence>
<sequence length="272" mass="28231">MEGPILVDDHDPAVQYDNHWYTGGVAEEFSSTTHSASSEGAQAILTFTGTSVGAYGTLHAPGTPGISTYSIDGKPVTSPQLDNGKHTLTITLMTWQAGGFWLDYFSVTPNRVTSQPPPPHTTVPHSNSPVVPSHGRNIDQEPSIIRTTIVIGGSSIVTSVTVEPAPPTSVPPLPHSKTEAASSLGGSGTPESSISMTPSLTSVGYSSTGMTISTQIPSPGIGTKPSSRKAIIIGSVLGGLVLILIIIAILFALRASRRRKAPQKTLSVETSG</sequence>
<keyword evidence="2" id="KW-0812">Transmembrane</keyword>
<dbReference type="Gene3D" id="2.60.120.260">
    <property type="entry name" value="Galactose-binding domain-like"/>
    <property type="match status" value="1"/>
</dbReference>
<dbReference type="Proteomes" id="UP000807353">
    <property type="component" value="Unassembled WGS sequence"/>
</dbReference>
<dbReference type="EMBL" id="MU150232">
    <property type="protein sequence ID" value="KAF9468700.1"/>
    <property type="molecule type" value="Genomic_DNA"/>
</dbReference>
<dbReference type="AlphaFoldDB" id="A0A9P6CNW8"/>
<accession>A0A9P6CNW8</accession>
<feature type="transmembrane region" description="Helical" evidence="2">
    <location>
        <begin position="231"/>
        <end position="253"/>
    </location>
</feature>
<evidence type="ECO:0000256" key="2">
    <source>
        <dbReference type="SAM" id="Phobius"/>
    </source>
</evidence>
<gene>
    <name evidence="3" type="ORF">BDZ94DRAFT_1232247</name>
</gene>
<dbReference type="OrthoDB" id="3265734at2759"/>
<evidence type="ECO:0000313" key="4">
    <source>
        <dbReference type="Proteomes" id="UP000807353"/>
    </source>
</evidence>